<sequence length="443" mass="49541">MKPNMENKKESPESVYTDKKPRFVNKESNKFKQTWNTVKIYFFVIAISIILYFALLRLTSLSGVLLKVIKILSPILYGIVFAYLLNPMMKVIENILLKISKDQLKKVKKKEKAQNLIRGASIFISLIIAALLIYGLCNMVLPELYRSIRNLIISMPGEINLLLDKLNTIELKDTTTNLMLKNLVTQATEAFEQWLVSDLLKQTNIVMSGLTEGVIVAINTVLNVMIGVIISIYLLFSKETFIAQSKKALYAFTKPLTANKILLITKKSNEIFGGFIIGKIIDSAIIGVICFAVTSLFNFPYAMLVSVIIGVTNIIPFFGPFIGAVPSAFLIILQDPKMGLYFILFIIVLQQIDGNIIGPKILGNSTGLPAFWVIFSILLGGGLFGFAGMLIGVPTFSVIYYIVQMIVNQKLENKDLPTQSEYYDTDSYVTLGGEFMAREEEKK</sequence>
<evidence type="ECO:0000256" key="6">
    <source>
        <dbReference type="ARBA" id="ARBA00022989"/>
    </source>
</evidence>
<feature type="transmembrane region" description="Helical" evidence="8">
    <location>
        <begin position="370"/>
        <end position="403"/>
    </location>
</feature>
<dbReference type="EMBL" id="JAMZFW010000041">
    <property type="protein sequence ID" value="MCP1103707.1"/>
    <property type="molecule type" value="Genomic_DNA"/>
</dbReference>
<keyword evidence="4" id="KW-1003">Cell membrane</keyword>
<reference evidence="9 10" key="1">
    <citation type="journal article" date="2022" name="Genome Biol. Evol.">
        <title>Host diet, physiology and behaviors set the stage for Lachnospiraceae cladogenesis.</title>
        <authorList>
            <person name="Vera-Ponce De Leon A."/>
            <person name="Schneider M."/>
            <person name="Jahnes B.C."/>
            <person name="Sadowski V."/>
            <person name="Camuy-Velez L.A."/>
            <person name="Duan J."/>
            <person name="Sabree Z.L."/>
        </authorList>
    </citation>
    <scope>NUCLEOTIDE SEQUENCE [LARGE SCALE GENOMIC DNA]</scope>
    <source>
        <strain evidence="9 10">PAL113</strain>
    </source>
</reference>
<keyword evidence="10" id="KW-1185">Reference proteome</keyword>
<dbReference type="PANTHER" id="PTHR21716">
    <property type="entry name" value="TRANSMEMBRANE PROTEIN"/>
    <property type="match status" value="1"/>
</dbReference>
<feature type="transmembrane region" description="Helical" evidence="8">
    <location>
        <begin position="116"/>
        <end position="141"/>
    </location>
</feature>
<comment type="subcellular location">
    <subcellularLocation>
        <location evidence="1">Cell membrane</location>
        <topology evidence="1">Multi-pass membrane protein</topology>
    </subcellularLocation>
</comment>
<keyword evidence="3" id="KW-0813">Transport</keyword>
<evidence type="ECO:0000256" key="7">
    <source>
        <dbReference type="ARBA" id="ARBA00023136"/>
    </source>
</evidence>
<keyword evidence="5 8" id="KW-0812">Transmembrane</keyword>
<keyword evidence="7 8" id="KW-0472">Membrane</keyword>
<gene>
    <name evidence="9" type="ORF">NK125_15010</name>
</gene>
<evidence type="ECO:0000256" key="8">
    <source>
        <dbReference type="SAM" id="Phobius"/>
    </source>
</evidence>
<evidence type="ECO:0000256" key="1">
    <source>
        <dbReference type="ARBA" id="ARBA00004651"/>
    </source>
</evidence>
<evidence type="ECO:0000256" key="4">
    <source>
        <dbReference type="ARBA" id="ARBA00022475"/>
    </source>
</evidence>
<dbReference type="Proteomes" id="UP001523566">
    <property type="component" value="Unassembled WGS sequence"/>
</dbReference>
<evidence type="ECO:0000256" key="3">
    <source>
        <dbReference type="ARBA" id="ARBA00022448"/>
    </source>
</evidence>
<keyword evidence="6 8" id="KW-1133">Transmembrane helix</keyword>
<dbReference type="PANTHER" id="PTHR21716:SF53">
    <property type="entry name" value="PERMEASE PERM-RELATED"/>
    <property type="match status" value="1"/>
</dbReference>
<comment type="caution">
    <text evidence="9">The sequence shown here is derived from an EMBL/GenBank/DDBJ whole genome shotgun (WGS) entry which is preliminary data.</text>
</comment>
<dbReference type="RefSeq" id="WP_429060444.1">
    <property type="nucleotide sequence ID" value="NZ_JBNJSB010000023.1"/>
</dbReference>
<accession>A0ABT1ED10</accession>
<proteinExistence type="inferred from homology"/>
<evidence type="ECO:0000256" key="5">
    <source>
        <dbReference type="ARBA" id="ARBA00022692"/>
    </source>
</evidence>
<feature type="transmembrane region" description="Helical" evidence="8">
    <location>
        <begin position="214"/>
        <end position="236"/>
    </location>
</feature>
<dbReference type="Pfam" id="PF01594">
    <property type="entry name" value="AI-2E_transport"/>
    <property type="match status" value="1"/>
</dbReference>
<feature type="transmembrane region" description="Helical" evidence="8">
    <location>
        <begin position="340"/>
        <end position="358"/>
    </location>
</feature>
<dbReference type="InterPro" id="IPR002549">
    <property type="entry name" value="AI-2E-like"/>
</dbReference>
<name>A0ABT1ED10_9FIRM</name>
<evidence type="ECO:0000313" key="9">
    <source>
        <dbReference type="EMBL" id="MCP1103707.1"/>
    </source>
</evidence>
<evidence type="ECO:0000256" key="2">
    <source>
        <dbReference type="ARBA" id="ARBA00009773"/>
    </source>
</evidence>
<feature type="transmembrane region" description="Helical" evidence="8">
    <location>
        <begin position="271"/>
        <end position="297"/>
    </location>
</feature>
<feature type="transmembrane region" description="Helical" evidence="8">
    <location>
        <begin position="303"/>
        <end position="333"/>
    </location>
</feature>
<evidence type="ECO:0000313" key="10">
    <source>
        <dbReference type="Proteomes" id="UP001523566"/>
    </source>
</evidence>
<comment type="similarity">
    <text evidence="2">Belongs to the autoinducer-2 exporter (AI-2E) (TC 2.A.86) family.</text>
</comment>
<protein>
    <submittedName>
        <fullName evidence="9">AI-2E family transporter</fullName>
    </submittedName>
</protein>
<organism evidence="9 10">
    <name type="scientific">Aequitasia blattaphilus</name>
    <dbReference type="NCBI Taxonomy" id="2949332"/>
    <lineage>
        <taxon>Bacteria</taxon>
        <taxon>Bacillati</taxon>
        <taxon>Bacillota</taxon>
        <taxon>Clostridia</taxon>
        <taxon>Lachnospirales</taxon>
        <taxon>Lachnospiraceae</taxon>
        <taxon>Aequitasia</taxon>
    </lineage>
</organism>
<feature type="transmembrane region" description="Helical" evidence="8">
    <location>
        <begin position="40"/>
        <end position="58"/>
    </location>
</feature>
<feature type="transmembrane region" description="Helical" evidence="8">
    <location>
        <begin position="64"/>
        <end position="85"/>
    </location>
</feature>